<comment type="caution">
    <text evidence="1">The sequence shown here is derived from an EMBL/GenBank/DDBJ whole genome shotgun (WGS) entry which is preliminary data.</text>
</comment>
<sequence>MARKRKSIARQTLILAFAAGAMTGAASMLTLRGRRQDGDFRAADVTSQLDDALAPSLDRRIDASAQGPKGMPAAQQH</sequence>
<evidence type="ECO:0000313" key="2">
    <source>
        <dbReference type="Proteomes" id="UP000248966"/>
    </source>
</evidence>
<evidence type="ECO:0000313" key="1">
    <source>
        <dbReference type="EMBL" id="RAO04296.1"/>
    </source>
</evidence>
<dbReference type="AlphaFoldDB" id="A0A328N703"/>
<accession>A0A328N703</accession>
<dbReference type="EMBL" id="PYAA01000008">
    <property type="protein sequence ID" value="RAO04296.1"/>
    <property type="molecule type" value="Genomic_DNA"/>
</dbReference>
<proteinExistence type="predicted"/>
<gene>
    <name evidence="1" type="ORF">LAH08_01644</name>
</gene>
<protein>
    <submittedName>
        <fullName evidence="1">Uncharacterized protein</fullName>
    </submittedName>
</protein>
<reference evidence="1 2" key="1">
    <citation type="submission" date="2018-03" db="EMBL/GenBank/DDBJ databases">
        <title>Defining the species Micromonospora saelicesensis and Micromonospora noduli under the framework of genomics.</title>
        <authorList>
            <person name="Riesco R."/>
            <person name="Trujillo M.E."/>
        </authorList>
    </citation>
    <scope>NUCLEOTIDE SEQUENCE [LARGE SCALE GENOMIC DNA]</scope>
    <source>
        <strain evidence="1 2">LAH08</strain>
    </source>
</reference>
<dbReference type="RefSeq" id="WP_112583151.1">
    <property type="nucleotide sequence ID" value="NZ_PYAA01000008.1"/>
</dbReference>
<dbReference type="Proteomes" id="UP000248966">
    <property type="component" value="Unassembled WGS sequence"/>
</dbReference>
<organism evidence="1 2">
    <name type="scientific">Micromonospora noduli</name>
    <dbReference type="NCBI Taxonomy" id="709876"/>
    <lineage>
        <taxon>Bacteria</taxon>
        <taxon>Bacillati</taxon>
        <taxon>Actinomycetota</taxon>
        <taxon>Actinomycetes</taxon>
        <taxon>Micromonosporales</taxon>
        <taxon>Micromonosporaceae</taxon>
        <taxon>Micromonospora</taxon>
    </lineage>
</organism>
<name>A0A328N703_9ACTN</name>